<dbReference type="Proteomes" id="UP000534107">
    <property type="component" value="Unassembled WGS sequence"/>
</dbReference>
<evidence type="ECO:0000256" key="3">
    <source>
        <dbReference type="ARBA" id="ARBA00022703"/>
    </source>
</evidence>
<dbReference type="FunFam" id="3.40.50.1460:FF:000012">
    <property type="entry name" value="Caspase 9"/>
    <property type="match status" value="1"/>
</dbReference>
<organism evidence="12 13">
    <name type="scientific">Bucco capensis</name>
    <name type="common">collared puffbird</name>
    <dbReference type="NCBI Taxonomy" id="135168"/>
    <lineage>
        <taxon>Eukaryota</taxon>
        <taxon>Metazoa</taxon>
        <taxon>Chordata</taxon>
        <taxon>Craniata</taxon>
        <taxon>Vertebrata</taxon>
        <taxon>Euteleostomi</taxon>
        <taxon>Archelosauria</taxon>
        <taxon>Archosauria</taxon>
        <taxon>Dinosauria</taxon>
        <taxon>Saurischia</taxon>
        <taxon>Theropoda</taxon>
        <taxon>Coelurosauria</taxon>
        <taxon>Aves</taxon>
        <taxon>Neognathae</taxon>
        <taxon>Neoaves</taxon>
        <taxon>Telluraves</taxon>
        <taxon>Coraciimorphae</taxon>
        <taxon>Piciformes</taxon>
        <taxon>Bucconidae</taxon>
        <taxon>Bucco</taxon>
    </lineage>
</organism>
<feature type="domain" description="Caspase family p10" evidence="9">
    <location>
        <begin position="331"/>
        <end position="414"/>
    </location>
</feature>
<keyword evidence="5" id="KW-0788">Thiol protease</keyword>
<dbReference type="CDD" id="cd08326">
    <property type="entry name" value="CARD_CASP9"/>
    <property type="match status" value="1"/>
</dbReference>
<comment type="caution">
    <text evidence="12">The sequence shown here is derived from an EMBL/GenBank/DDBJ whole genome shotgun (WGS) entry which is preliminary data.</text>
</comment>
<dbReference type="InterPro" id="IPR001315">
    <property type="entry name" value="CARD"/>
</dbReference>
<feature type="active site" evidence="7">
    <location>
        <position position="287"/>
    </location>
</feature>
<dbReference type="PROSITE" id="PS01122">
    <property type="entry name" value="CASPASE_CYS"/>
    <property type="match status" value="1"/>
</dbReference>
<evidence type="ECO:0000256" key="1">
    <source>
        <dbReference type="ARBA" id="ARBA00010134"/>
    </source>
</evidence>
<dbReference type="Pfam" id="PF00656">
    <property type="entry name" value="Peptidase_C14"/>
    <property type="match status" value="1"/>
</dbReference>
<dbReference type="SUPFAM" id="SSF52129">
    <property type="entry name" value="Caspase-like"/>
    <property type="match status" value="1"/>
</dbReference>
<keyword evidence="3" id="KW-0053">Apoptosis</keyword>
<gene>
    <name evidence="12" type="primary">Casp9</name>
    <name evidence="12" type="ORF">BUCCAP_R02443</name>
</gene>
<evidence type="ECO:0000313" key="13">
    <source>
        <dbReference type="Proteomes" id="UP000534107"/>
    </source>
</evidence>
<dbReference type="Pfam" id="PF00619">
    <property type="entry name" value="CARD"/>
    <property type="match status" value="1"/>
</dbReference>
<dbReference type="InterPro" id="IPR015917">
    <property type="entry name" value="Pept_C14A"/>
</dbReference>
<dbReference type="SMART" id="SM00115">
    <property type="entry name" value="CASc"/>
    <property type="match status" value="1"/>
</dbReference>
<feature type="domain" description="CARD" evidence="11">
    <location>
        <begin position="1"/>
        <end position="90"/>
    </location>
</feature>
<dbReference type="EMBL" id="VWZO01003458">
    <property type="protein sequence ID" value="NXH11252.1"/>
    <property type="molecule type" value="Genomic_DNA"/>
</dbReference>
<dbReference type="GO" id="GO:0042981">
    <property type="term" value="P:regulation of apoptotic process"/>
    <property type="evidence" value="ECO:0007669"/>
    <property type="project" value="InterPro"/>
</dbReference>
<dbReference type="GO" id="GO:0006915">
    <property type="term" value="P:apoptotic process"/>
    <property type="evidence" value="ECO:0007669"/>
    <property type="project" value="UniProtKB-KW"/>
</dbReference>
<comment type="similarity">
    <text evidence="1 8">Belongs to the peptidase C14A family.</text>
</comment>
<keyword evidence="13" id="KW-1185">Reference proteome</keyword>
<evidence type="ECO:0000313" key="12">
    <source>
        <dbReference type="EMBL" id="NXH11252.1"/>
    </source>
</evidence>
<dbReference type="Gene3D" id="1.10.533.10">
    <property type="entry name" value="Death Domain, Fas"/>
    <property type="match status" value="1"/>
</dbReference>
<dbReference type="InterPro" id="IPR011600">
    <property type="entry name" value="Pept_C14_caspase"/>
</dbReference>
<sequence>MEEAQRRALRRGRARLVAALRVAPLWEPLEERGLFTRAMVEELQSAGSRGDQARQLIIDLETRGKQAFPVFLSILRDSGQGDLADMLLEECQSLPAAPQLLDLRPVELDLGGRKPNRTVLGQTAEQEVAAGTPLLQGNTLGSCLSVLSACQVYQLQAEPCGHCLILNNVNFSPDSKLSQRDGSDLDSQKLERCFKALCFNVLTQRDLRAEEMVSELQKLAQQDHRTLDCCVVIILSHGWQTSHIQFPGAVYGTDGKLLPVEKIVNYFNGSNCLSLRGKPKLFFIQACGGGLKDRGFLVDDSSAADEAPGGSLQSDATPFQASQGDVDELDAVACLPTPSDILVSYSTFPGYVSWREARGSWYVEALVSVLEQCAHSEDLLSILVKVSDAVSAKGSYKQISGCFNFLRKKFFFLCK</sequence>
<feature type="domain" description="Caspase family p20" evidence="10">
    <location>
        <begin position="159"/>
        <end position="289"/>
    </location>
</feature>
<dbReference type="PANTHER" id="PTHR47901">
    <property type="entry name" value="CASPASE RECRUITMENT DOMAIN-CONTAINING PROTEIN 18"/>
    <property type="match status" value="1"/>
</dbReference>
<dbReference type="OrthoDB" id="6044770at2759"/>
<feature type="active site" evidence="7">
    <location>
        <position position="237"/>
    </location>
</feature>
<keyword evidence="4" id="KW-0378">Hydrolase</keyword>
<dbReference type="SMART" id="SM00114">
    <property type="entry name" value="CARD"/>
    <property type="match status" value="1"/>
</dbReference>
<evidence type="ECO:0000259" key="9">
    <source>
        <dbReference type="PROSITE" id="PS50207"/>
    </source>
</evidence>
<dbReference type="AlphaFoldDB" id="A0A7K9HE55"/>
<dbReference type="InterPro" id="IPR002138">
    <property type="entry name" value="Pept_C14_p10"/>
</dbReference>
<dbReference type="PROSITE" id="PS50209">
    <property type="entry name" value="CARD"/>
    <property type="match status" value="1"/>
</dbReference>
<dbReference type="InterPro" id="IPR033139">
    <property type="entry name" value="Caspase_cys_AS"/>
</dbReference>
<keyword evidence="6" id="KW-0865">Zymogen</keyword>
<dbReference type="InterPro" id="IPR002398">
    <property type="entry name" value="Pept_C14"/>
</dbReference>
<dbReference type="InterPro" id="IPR042147">
    <property type="entry name" value="CARD_CASP9"/>
</dbReference>
<dbReference type="PROSITE" id="PS50208">
    <property type="entry name" value="CASPASE_P20"/>
    <property type="match status" value="1"/>
</dbReference>
<dbReference type="InterPro" id="IPR016129">
    <property type="entry name" value="Caspase_his_AS"/>
</dbReference>
<dbReference type="PROSITE" id="PS50207">
    <property type="entry name" value="CASPASE_P10"/>
    <property type="match status" value="1"/>
</dbReference>
<evidence type="ECO:0000256" key="7">
    <source>
        <dbReference type="PIRSR" id="PIRSR038001-1"/>
    </source>
</evidence>
<dbReference type="CDD" id="cd00032">
    <property type="entry name" value="CASc"/>
    <property type="match status" value="1"/>
</dbReference>
<accession>A0A7K9HE55</accession>
<dbReference type="SUPFAM" id="SSF47986">
    <property type="entry name" value="DEATH domain"/>
    <property type="match status" value="1"/>
</dbReference>
<evidence type="ECO:0000259" key="11">
    <source>
        <dbReference type="PROSITE" id="PS50209"/>
    </source>
</evidence>
<evidence type="ECO:0000256" key="4">
    <source>
        <dbReference type="ARBA" id="ARBA00022801"/>
    </source>
</evidence>
<protein>
    <submittedName>
        <fullName evidence="12">CASP9 protein</fullName>
    </submittedName>
</protein>
<evidence type="ECO:0000256" key="6">
    <source>
        <dbReference type="ARBA" id="ARBA00023145"/>
    </source>
</evidence>
<dbReference type="InterPro" id="IPR011029">
    <property type="entry name" value="DEATH-like_dom_sf"/>
</dbReference>
<dbReference type="InterPro" id="IPR029030">
    <property type="entry name" value="Caspase-like_dom_sf"/>
</dbReference>
<dbReference type="PROSITE" id="PS01121">
    <property type="entry name" value="CASPASE_HIS"/>
    <property type="match status" value="1"/>
</dbReference>
<feature type="non-terminal residue" evidence="12">
    <location>
        <position position="1"/>
    </location>
</feature>
<evidence type="ECO:0000256" key="5">
    <source>
        <dbReference type="ARBA" id="ARBA00022807"/>
    </source>
</evidence>
<reference evidence="12 13" key="1">
    <citation type="submission" date="2019-09" db="EMBL/GenBank/DDBJ databases">
        <title>Bird 10,000 Genomes (B10K) Project - Family phase.</title>
        <authorList>
            <person name="Zhang G."/>
        </authorList>
    </citation>
    <scope>NUCLEOTIDE SEQUENCE [LARGE SCALE GENOMIC DNA]</scope>
    <source>
        <strain evidence="12">B10K-DU-001-16</strain>
        <tissue evidence="12">Muscle</tissue>
    </source>
</reference>
<proteinExistence type="inferred from homology"/>
<evidence type="ECO:0000256" key="8">
    <source>
        <dbReference type="RuleBase" id="RU003971"/>
    </source>
</evidence>
<dbReference type="GO" id="GO:0004197">
    <property type="term" value="F:cysteine-type endopeptidase activity"/>
    <property type="evidence" value="ECO:0007669"/>
    <property type="project" value="InterPro"/>
</dbReference>
<dbReference type="Gene3D" id="3.40.50.1460">
    <property type="match status" value="1"/>
</dbReference>
<feature type="non-terminal residue" evidence="12">
    <location>
        <position position="415"/>
    </location>
</feature>
<dbReference type="GO" id="GO:0006508">
    <property type="term" value="P:proteolysis"/>
    <property type="evidence" value="ECO:0007669"/>
    <property type="project" value="UniProtKB-KW"/>
</dbReference>
<dbReference type="PIRSF" id="PIRSF038001">
    <property type="entry name" value="Caspase_ICE"/>
    <property type="match status" value="1"/>
</dbReference>
<dbReference type="InterPro" id="IPR001309">
    <property type="entry name" value="Pept_C14_p20"/>
</dbReference>
<name>A0A7K9HE55_9PICI</name>
<dbReference type="PRINTS" id="PR00376">
    <property type="entry name" value="IL1BCENZYME"/>
</dbReference>
<evidence type="ECO:0000256" key="2">
    <source>
        <dbReference type="ARBA" id="ARBA00022670"/>
    </source>
</evidence>
<dbReference type="PANTHER" id="PTHR47901:SF8">
    <property type="entry name" value="CASPASE-3"/>
    <property type="match status" value="1"/>
</dbReference>
<evidence type="ECO:0000259" key="10">
    <source>
        <dbReference type="PROSITE" id="PS50208"/>
    </source>
</evidence>
<keyword evidence="2" id="KW-0645">Protease</keyword>